<reference evidence="2 3" key="1">
    <citation type="journal article" date="2012" name="J. Bacteriol.">
        <title>Genome sequence of "Candidatus Nitrosopumilus salaria" BD31, an ammonia-oxidizing archaeon from the San Francisco Bay estuary.</title>
        <authorList>
            <person name="Mosier A.C."/>
            <person name="Allen E.E."/>
            <person name="Kim M."/>
            <person name="Ferriera S."/>
            <person name="Francis C.A."/>
        </authorList>
    </citation>
    <scope>NUCLEOTIDE SEQUENCE [LARGE SCALE GENOMIC DNA]</scope>
    <source>
        <strain evidence="2 3">BD31</strain>
    </source>
</reference>
<protein>
    <recommendedName>
        <fullName evidence="1">SHOCT domain-containing protein</fullName>
    </recommendedName>
</protein>
<evidence type="ECO:0000313" key="2">
    <source>
        <dbReference type="EMBL" id="EIJ66017.1"/>
    </source>
</evidence>
<accession>I3D2S4</accession>
<evidence type="ECO:0000313" key="3">
    <source>
        <dbReference type="Proteomes" id="UP000003423"/>
    </source>
</evidence>
<dbReference type="EMBL" id="AEXL02000090">
    <property type="protein sequence ID" value="EIJ66017.1"/>
    <property type="molecule type" value="Genomic_DNA"/>
</dbReference>
<dbReference type="InterPro" id="IPR018649">
    <property type="entry name" value="SHOCT"/>
</dbReference>
<organism evidence="2 3">
    <name type="scientific">Candidatus Nitrosopumilus salarius BD31</name>
    <dbReference type="NCBI Taxonomy" id="859350"/>
    <lineage>
        <taxon>Archaea</taxon>
        <taxon>Nitrososphaerota</taxon>
        <taxon>Nitrososphaeria</taxon>
        <taxon>Nitrosopumilales</taxon>
        <taxon>Nitrosopumilaceae</taxon>
        <taxon>Nitrosopumilus</taxon>
    </lineage>
</organism>
<dbReference type="RefSeq" id="WP_008299491.1">
    <property type="nucleotide sequence ID" value="NZ_AEXL02000090.1"/>
</dbReference>
<dbReference type="Pfam" id="PF09851">
    <property type="entry name" value="SHOCT"/>
    <property type="match status" value="1"/>
</dbReference>
<dbReference type="OrthoDB" id="2787at2157"/>
<dbReference type="Proteomes" id="UP000003423">
    <property type="component" value="Unassembled WGS sequence"/>
</dbReference>
<feature type="domain" description="SHOCT" evidence="1">
    <location>
        <begin position="126"/>
        <end position="151"/>
    </location>
</feature>
<dbReference type="AlphaFoldDB" id="I3D2S4"/>
<sequence length="154" mass="17781">MVAKNEKSDSYKKSIKKIHGKIFDELTKNYAQTLDHGKSFGNTSIEKISDSAFSANNFIKSTHYWELLKNNSLKIKEKTSAHGTELKKYGPKFYKKISNAFFYFFEALIGRIKLGSQYGITSLEILERLAKLKELGILTDEEFNEKKKKILDRI</sequence>
<keyword evidence="3" id="KW-1185">Reference proteome</keyword>
<dbReference type="PATRIC" id="fig|859350.6.peg.1124"/>
<evidence type="ECO:0000259" key="1">
    <source>
        <dbReference type="Pfam" id="PF09851"/>
    </source>
</evidence>
<gene>
    <name evidence="2" type="ORF">BD31_I0198</name>
</gene>
<name>I3D2S4_9ARCH</name>
<proteinExistence type="predicted"/>
<comment type="caution">
    <text evidence="2">The sequence shown here is derived from an EMBL/GenBank/DDBJ whole genome shotgun (WGS) entry which is preliminary data.</text>
</comment>